<name>A0A0C5C0C6_HEYCO</name>
<reference evidence="3" key="1">
    <citation type="submission" date="2015-01" db="EMBL/GenBank/DDBJ databases">
        <title>Comparative genome analysis of Bacillus coagulans HM-08, Clostridium butyricum HM-68, Bacillus subtilis HM-66 and Bacillus licheniformis BL-09.</title>
        <authorList>
            <person name="Zhang H."/>
        </authorList>
    </citation>
    <scope>NUCLEOTIDE SEQUENCE [LARGE SCALE GENOMIC DNA]</scope>
    <source>
        <strain evidence="3">HM-08</strain>
    </source>
</reference>
<organism evidence="4 6">
    <name type="scientific">Heyndrickxia coagulans</name>
    <name type="common">Weizmannia coagulans</name>
    <dbReference type="NCBI Taxonomy" id="1398"/>
    <lineage>
        <taxon>Bacteria</taxon>
        <taxon>Bacillati</taxon>
        <taxon>Bacillota</taxon>
        <taxon>Bacilli</taxon>
        <taxon>Bacillales</taxon>
        <taxon>Bacillaceae</taxon>
        <taxon>Heyndrickxia</taxon>
    </lineage>
</organism>
<dbReference type="EMBL" id="CP010525">
    <property type="protein sequence ID" value="AJO21663.1"/>
    <property type="molecule type" value="Genomic_DNA"/>
</dbReference>
<feature type="domain" description="Conserved hypothetical protein CHP02679 N terminus" evidence="2">
    <location>
        <begin position="33"/>
        <end position="245"/>
    </location>
</feature>
<evidence type="ECO:0000259" key="2">
    <source>
        <dbReference type="Pfam" id="PF11796"/>
    </source>
</evidence>
<dbReference type="EMBL" id="LRPN01000021">
    <property type="protein sequence ID" value="KWZ85079.1"/>
    <property type="molecule type" value="Genomic_DNA"/>
</dbReference>
<sequence length="432" mass="49211">MMKDAIDLLRKEPGMLKLFHLFKEKYRSLGHIGGTVSLSGFTRTELEAIAGLAGTSPDLLREKNKISLRAFEKALAPTVFGKYTLVELLEAVLKERIFSKAEEEEIEKKKEEQFLARLTETMPDGNGWWRRIASKTADTRFIWHAYKQDPDTLSAQLKMVWKAFTMLPEEGKYERIPFYSQRITGNPHFFDQTRFAGKLFIHCLFTDQWLKGLIEEVPKTTEELNELYANAGLMRDDLWSFVTCRAFLAETENGLHPVWREAAATGTVMNVPVKELLQLTNIWPRAGKKVWIIENSGVASAVLDAVSDAPVICTHGQFRTAAWIMLQHLAKNGCTFYYSGDLDPEGVVMAERLSSRFPGQTVFWRMDPDAYFLTLSEEDISTRLSKLDAVQSPELLLVANEMRLKKKAGYQEGLADLLIEDLKKRWLSGKEA</sequence>
<dbReference type="Pfam" id="PF09664">
    <property type="entry name" value="DUF2399"/>
    <property type="match status" value="1"/>
</dbReference>
<dbReference type="NCBIfam" id="TIGR02679">
    <property type="entry name" value="TIGR02679 family protein"/>
    <property type="match status" value="1"/>
</dbReference>
<proteinExistence type="predicted"/>
<evidence type="ECO:0000313" key="3">
    <source>
        <dbReference type="EMBL" id="AJO21663.1"/>
    </source>
</evidence>
<evidence type="ECO:0000313" key="4">
    <source>
        <dbReference type="EMBL" id="KWZ85079.1"/>
    </source>
</evidence>
<gene>
    <name evidence="4" type="ORF">HMPREF3213_00598</name>
    <name evidence="3" type="ORF">SB48_HM08orf01336</name>
</gene>
<dbReference type="STRING" id="1398.AB434_0323"/>
<feature type="domain" description="DUF2399" evidence="1">
    <location>
        <begin position="270"/>
        <end position="422"/>
    </location>
</feature>
<dbReference type="InterPro" id="IPR024465">
    <property type="entry name" value="DUF2399"/>
</dbReference>
<dbReference type="AlphaFoldDB" id="A0A0C5C0C6"/>
<evidence type="ECO:0000259" key="1">
    <source>
        <dbReference type="Pfam" id="PF09664"/>
    </source>
</evidence>
<dbReference type="Proteomes" id="UP000032024">
    <property type="component" value="Chromosome"/>
</dbReference>
<reference evidence="6" key="3">
    <citation type="submission" date="2016-01" db="EMBL/GenBank/DDBJ databases">
        <authorList>
            <person name="Mitreva M."/>
            <person name="Pepin K.H."/>
            <person name="Mihindukulasuriya K.A."/>
            <person name="Fulton R."/>
            <person name="Fronick C."/>
            <person name="O'Laughlin M."/>
            <person name="Miner T."/>
            <person name="Herter B."/>
            <person name="Rosa B.A."/>
            <person name="Cordes M."/>
            <person name="Tomlinson C."/>
            <person name="Wollam A."/>
            <person name="Palsikar V.B."/>
            <person name="Mardis E.R."/>
            <person name="Wilson R.K."/>
        </authorList>
    </citation>
    <scope>NUCLEOTIDE SEQUENCE [LARGE SCALE GENOMIC DNA]</scope>
    <source>
        <strain evidence="6">GED7749B</strain>
    </source>
</reference>
<dbReference type="Proteomes" id="UP000070376">
    <property type="component" value="Unassembled WGS sequence"/>
</dbReference>
<evidence type="ECO:0000313" key="5">
    <source>
        <dbReference type="Proteomes" id="UP000032024"/>
    </source>
</evidence>
<accession>A0A0C5C0C6</accession>
<reference evidence="4" key="4">
    <citation type="submission" date="2016-01" db="EMBL/GenBank/DDBJ databases">
        <authorList>
            <person name="Oliw E.H."/>
        </authorList>
    </citation>
    <scope>NUCLEOTIDE SEQUENCE [LARGE SCALE GENOMIC DNA]</scope>
    <source>
        <strain evidence="4">GED7749B</strain>
    </source>
</reference>
<dbReference type="InterPro" id="IPR024466">
    <property type="entry name" value="CHP02679_N"/>
</dbReference>
<protein>
    <submittedName>
        <fullName evidence="4">TIGR02679 family protein</fullName>
    </submittedName>
</protein>
<dbReference type="PATRIC" id="fig|1398.18.peg.889"/>
<dbReference type="Pfam" id="PF11796">
    <property type="entry name" value="DUF3323"/>
    <property type="match status" value="1"/>
</dbReference>
<reference evidence="5" key="2">
    <citation type="submission" date="2015-01" db="EMBL/GenBank/DDBJ databases">
        <title>Comparative genome analysis of Bacillus coagulans HM-08, Clostridium butyricum HM-68, Bacillus subtilis HM-66 and Bacillus paralicheniformis BL-09.</title>
        <authorList>
            <person name="Zhang H."/>
        </authorList>
    </citation>
    <scope>NUCLEOTIDE SEQUENCE [LARGE SCALE GENOMIC DNA]</scope>
    <source>
        <strain evidence="5">HM-08</strain>
    </source>
</reference>
<dbReference type="InterPro" id="IPR013495">
    <property type="entry name" value="CHP02679"/>
</dbReference>
<evidence type="ECO:0000313" key="6">
    <source>
        <dbReference type="Proteomes" id="UP000070376"/>
    </source>
</evidence>
<keyword evidence="5" id="KW-1185">Reference proteome</keyword>